<protein>
    <submittedName>
        <fullName evidence="1">Uncharacterized protein</fullName>
    </submittedName>
</protein>
<dbReference type="Proteomes" id="UP000292957">
    <property type="component" value="Unassembled WGS sequence"/>
</dbReference>
<name>A0A4Q9N328_9APHY</name>
<accession>A0A4Q9N328</accession>
<gene>
    <name evidence="1" type="ORF">BD311DRAFT_349616</name>
</gene>
<proteinExistence type="predicted"/>
<dbReference type="EMBL" id="ML143389">
    <property type="protein sequence ID" value="TBU34298.1"/>
    <property type="molecule type" value="Genomic_DNA"/>
</dbReference>
<organism evidence="1">
    <name type="scientific">Dichomitus squalens</name>
    <dbReference type="NCBI Taxonomy" id="114155"/>
    <lineage>
        <taxon>Eukaryota</taxon>
        <taxon>Fungi</taxon>
        <taxon>Dikarya</taxon>
        <taxon>Basidiomycota</taxon>
        <taxon>Agaricomycotina</taxon>
        <taxon>Agaricomycetes</taxon>
        <taxon>Polyporales</taxon>
        <taxon>Polyporaceae</taxon>
        <taxon>Dichomitus</taxon>
    </lineage>
</organism>
<sequence length="163" mass="17873">MEDETSNVWDNSRPITTLSYTGSTTSTGKTCSATALDMLSSAPTVQACKASFRDWSSVAVHLCDAQDYVPDTSIHVSILTLPLCPMLLLRLSYLKFLARIDLIQRYSALRTSRTCHTSRTCSSAALLGFEILTICRYSSPLPPYRNHVNVSGPLHSTTLSPVL</sequence>
<reference evidence="1" key="1">
    <citation type="submission" date="2019-01" db="EMBL/GenBank/DDBJ databases">
        <title>Draft genome sequences of three monokaryotic isolates of the white-rot basidiomycete fungus Dichomitus squalens.</title>
        <authorList>
            <consortium name="DOE Joint Genome Institute"/>
            <person name="Lopez S.C."/>
            <person name="Andreopoulos B."/>
            <person name="Pangilinan J."/>
            <person name="Lipzen A."/>
            <person name="Riley R."/>
            <person name="Ahrendt S."/>
            <person name="Ng V."/>
            <person name="Barry K."/>
            <person name="Daum C."/>
            <person name="Grigoriev I.V."/>
            <person name="Hilden K.S."/>
            <person name="Makela M.R."/>
            <person name="de Vries R.P."/>
        </authorList>
    </citation>
    <scope>NUCLEOTIDE SEQUENCE [LARGE SCALE GENOMIC DNA]</scope>
    <source>
        <strain evidence="1">OM18370.1</strain>
    </source>
</reference>
<evidence type="ECO:0000313" key="1">
    <source>
        <dbReference type="EMBL" id="TBU34298.1"/>
    </source>
</evidence>
<dbReference type="AlphaFoldDB" id="A0A4Q9N328"/>